<dbReference type="PANTHER" id="PTHR35605:SF1">
    <property type="entry name" value="ECP2 EFFECTOR PROTEIN DOMAIN-CONTAINING PROTEIN-RELATED"/>
    <property type="match status" value="1"/>
</dbReference>
<evidence type="ECO:0000313" key="1">
    <source>
        <dbReference type="EMBL" id="KAJ4180925.1"/>
    </source>
</evidence>
<gene>
    <name evidence="1" type="ORF">NW755_011460</name>
</gene>
<name>A0A9W8UXU1_9HYPO</name>
<dbReference type="Proteomes" id="UP001152087">
    <property type="component" value="Unassembled WGS sequence"/>
</dbReference>
<dbReference type="PANTHER" id="PTHR35605">
    <property type="entry name" value="ECP2 EFFECTOR PROTEIN DOMAIN-CONTAINING PROTEIN-RELATED"/>
    <property type="match status" value="1"/>
</dbReference>
<comment type="caution">
    <text evidence="1">The sequence shown here is derived from an EMBL/GenBank/DDBJ whole genome shotgun (WGS) entry which is preliminary data.</text>
</comment>
<dbReference type="EMBL" id="JAOQAV010000044">
    <property type="protein sequence ID" value="KAJ4180925.1"/>
    <property type="molecule type" value="Genomic_DNA"/>
</dbReference>
<reference evidence="1" key="1">
    <citation type="submission" date="2022-09" db="EMBL/GenBank/DDBJ databases">
        <title>Fusarium specimens isolated from Avocado Roots.</title>
        <authorList>
            <person name="Stajich J."/>
            <person name="Roper C."/>
            <person name="Heimlech-Rivalta G."/>
        </authorList>
    </citation>
    <scope>NUCLEOTIDE SEQUENCE</scope>
    <source>
        <strain evidence="1">A02</strain>
    </source>
</reference>
<evidence type="ECO:0000313" key="2">
    <source>
        <dbReference type="Proteomes" id="UP001152087"/>
    </source>
</evidence>
<organism evidence="1 2">
    <name type="scientific">Fusarium falciforme</name>
    <dbReference type="NCBI Taxonomy" id="195108"/>
    <lineage>
        <taxon>Eukaryota</taxon>
        <taxon>Fungi</taxon>
        <taxon>Dikarya</taxon>
        <taxon>Ascomycota</taxon>
        <taxon>Pezizomycotina</taxon>
        <taxon>Sordariomycetes</taxon>
        <taxon>Hypocreomycetidae</taxon>
        <taxon>Hypocreales</taxon>
        <taxon>Nectriaceae</taxon>
        <taxon>Fusarium</taxon>
        <taxon>Fusarium solani species complex</taxon>
    </lineage>
</organism>
<dbReference type="AlphaFoldDB" id="A0A9W8UXU1"/>
<sequence>MKWTGRVDKRGEDMTFEGHIEEIAAKARETNPDFGRESKPAKRSEFGKLNCGWGGNGEASGTAIGDGITYLNSFGDGYCGLDGGPYKCAPVSCSYNSAIWLFNDNDTSLRVRCRDLEPFIRKIYDECYTWGFGESSIQGQLCSNENWNVILGKDKC</sequence>
<protein>
    <submittedName>
        <fullName evidence="1">Uncharacterized protein</fullName>
    </submittedName>
</protein>
<proteinExistence type="predicted"/>
<accession>A0A9W8UXU1</accession>
<keyword evidence="2" id="KW-1185">Reference proteome</keyword>